<evidence type="ECO:0000313" key="4">
    <source>
        <dbReference type="Proteomes" id="UP000051952"/>
    </source>
</evidence>
<dbReference type="VEuPathDB" id="TriTrypDB:BSAL_24565"/>
<proteinExistence type="predicted"/>
<sequence length="304" mass="33876">MEGLYSINRPQFHQLVTHVALYHDEPSNGFRELVRDCVERMGLKSSKLTVWNVPNMSALMGKSIPVDVHGGYVLADEAALLNSAKCYGMLRYALLAAAGRCKEGGRFRYDMVTMNCALLVGSAAGFGFLYTGRRRWSWMRRRPFGSIFASFAVCLATVGLTRMCMRTLGLGLVVAERGHKKALRNLKCVDCIDDVNSYTTDQIVELRDQKPPASPPGMPPPPEAFLRQYALGIQKQIKLLEIDMAEVKVLRRDMKSHLCTLHKGLREAPDTFLDPTGFPILPSERESAKQRPPLDGAPVLPSQH</sequence>
<evidence type="ECO:0000256" key="1">
    <source>
        <dbReference type="SAM" id="MobiDB-lite"/>
    </source>
</evidence>
<dbReference type="Proteomes" id="UP000051952">
    <property type="component" value="Unassembled WGS sequence"/>
</dbReference>
<dbReference type="OMA" id="VPMMSGY"/>
<reference evidence="4" key="1">
    <citation type="submission" date="2015-09" db="EMBL/GenBank/DDBJ databases">
        <authorList>
            <consortium name="Pathogen Informatics"/>
        </authorList>
    </citation>
    <scope>NUCLEOTIDE SEQUENCE [LARGE SCALE GENOMIC DNA]</scope>
    <source>
        <strain evidence="4">Lake Konstanz</strain>
    </source>
</reference>
<feature type="transmembrane region" description="Helical" evidence="2">
    <location>
        <begin position="112"/>
        <end position="131"/>
    </location>
</feature>
<evidence type="ECO:0000313" key="3">
    <source>
        <dbReference type="EMBL" id="CUG90013.1"/>
    </source>
</evidence>
<organism evidence="3 4">
    <name type="scientific">Bodo saltans</name>
    <name type="common">Flagellated protozoan</name>
    <dbReference type="NCBI Taxonomy" id="75058"/>
    <lineage>
        <taxon>Eukaryota</taxon>
        <taxon>Discoba</taxon>
        <taxon>Euglenozoa</taxon>
        <taxon>Kinetoplastea</taxon>
        <taxon>Metakinetoplastina</taxon>
        <taxon>Eubodonida</taxon>
        <taxon>Bodonidae</taxon>
        <taxon>Bodo</taxon>
    </lineage>
</organism>
<dbReference type="EMBL" id="CYKH01001784">
    <property type="protein sequence ID" value="CUG90013.1"/>
    <property type="molecule type" value="Genomic_DNA"/>
</dbReference>
<gene>
    <name evidence="3" type="ORF">BSAL_24565</name>
</gene>
<dbReference type="OrthoDB" id="268989at2759"/>
<feature type="transmembrane region" description="Helical" evidence="2">
    <location>
        <begin position="143"/>
        <end position="161"/>
    </location>
</feature>
<keyword evidence="2" id="KW-1133">Transmembrane helix</keyword>
<keyword evidence="2" id="KW-0472">Membrane</keyword>
<dbReference type="AlphaFoldDB" id="A0A0S4JIL7"/>
<protein>
    <submittedName>
        <fullName evidence="3">Transmembrane protein, putative</fullName>
    </submittedName>
</protein>
<accession>A0A0S4JIL7</accession>
<keyword evidence="4" id="KW-1185">Reference proteome</keyword>
<name>A0A0S4JIL7_BODSA</name>
<feature type="region of interest" description="Disordered" evidence="1">
    <location>
        <begin position="276"/>
        <end position="304"/>
    </location>
</feature>
<keyword evidence="2 3" id="KW-0812">Transmembrane</keyword>
<evidence type="ECO:0000256" key="2">
    <source>
        <dbReference type="SAM" id="Phobius"/>
    </source>
</evidence>